<dbReference type="RefSeq" id="WP_078004363.1">
    <property type="nucleotide sequence ID" value="NZ_MRUL01000018.1"/>
</dbReference>
<dbReference type="OrthoDB" id="6766953at2"/>
<reference evidence="2 3" key="1">
    <citation type="submission" date="2016-12" db="EMBL/GenBank/DDBJ databases">
        <title>Izhakiella australiana sp. nov. of genus Izhakiella isolated from Australian desert.</title>
        <authorList>
            <person name="Ji M."/>
        </authorList>
    </citation>
    <scope>NUCLEOTIDE SEQUENCE [LARGE SCALE GENOMIC DNA]</scope>
    <source>
        <strain evidence="2 3">D4N98</strain>
    </source>
</reference>
<evidence type="ECO:0000313" key="3">
    <source>
        <dbReference type="Proteomes" id="UP000190667"/>
    </source>
</evidence>
<dbReference type="EMBL" id="MRUL01000018">
    <property type="protein sequence ID" value="OON37978.1"/>
    <property type="molecule type" value="Genomic_DNA"/>
</dbReference>
<comment type="caution">
    <text evidence="2">The sequence shown here is derived from an EMBL/GenBank/DDBJ whole genome shotgun (WGS) entry which is preliminary data.</text>
</comment>
<gene>
    <name evidence="2" type="ORF">BTJ39_19370</name>
</gene>
<evidence type="ECO:0000313" key="2">
    <source>
        <dbReference type="EMBL" id="OON37978.1"/>
    </source>
</evidence>
<proteinExistence type="predicted"/>
<feature type="region of interest" description="Disordered" evidence="1">
    <location>
        <begin position="64"/>
        <end position="85"/>
    </location>
</feature>
<dbReference type="STRING" id="1926881.BTJ39_19370"/>
<sequence length="497" mass="55621">MGNSSLYSQQGVRAFYFRQDLRDPLEFLSLGDGGALVVALEKEGTPSPVTPACASPGQVDLSERSAYGCRPTGQDSHRDDTDPSSCVSTQTVDSWLSQWKQHRNSACSFSAYHGASFKLAMDVNKKTGELFYLFLRPIDDSAFPQASNMALVYPAGDSTKLGQVQKARVGLFRHFHLTVPILAFDHDKKTFVYQVNDNPPVKLNTPEDIVNSLNERFRSQVAACQGNKPALYCSGIIMHAANNDQFFPWDYPPRRNNAGISFFYYRSDAVGNDFHVSWAGPWGMIFKTVEQQNIDRQNVDIACLYPSDVDTNLGIGDQIPVFNKAAALCQPNPNRNPGDIARYYKPEMQPGSDPSSCRYSIRMTQRVNDVTTASADALFAAWRDTQRDNIDGHYRCSFSTKNANEFLAAIKASTLHYYLNWNELMIRSYPNQTPAEVAKLPIEAFFYQRGNSPDPAIRWQKKYSTLTGVASEDLPPVVEVNFDKNSNGNAPFKLYHP</sequence>
<name>A0A1S8YGL5_9GAMM</name>
<evidence type="ECO:0000256" key="1">
    <source>
        <dbReference type="SAM" id="MobiDB-lite"/>
    </source>
</evidence>
<accession>A0A1S8YGL5</accession>
<protein>
    <submittedName>
        <fullName evidence="2">Uncharacterized protein</fullName>
    </submittedName>
</protein>
<keyword evidence="3" id="KW-1185">Reference proteome</keyword>
<dbReference type="AlphaFoldDB" id="A0A1S8YGL5"/>
<organism evidence="2 3">
    <name type="scientific">Izhakiella australiensis</name>
    <dbReference type="NCBI Taxonomy" id="1926881"/>
    <lineage>
        <taxon>Bacteria</taxon>
        <taxon>Pseudomonadati</taxon>
        <taxon>Pseudomonadota</taxon>
        <taxon>Gammaproteobacteria</taxon>
        <taxon>Enterobacterales</taxon>
        <taxon>Erwiniaceae</taxon>
        <taxon>Izhakiella</taxon>
    </lineage>
</organism>
<dbReference type="Proteomes" id="UP000190667">
    <property type="component" value="Unassembled WGS sequence"/>
</dbReference>